<dbReference type="AlphaFoldDB" id="A0A5J4R1F4"/>
<proteinExistence type="predicted"/>
<dbReference type="SUPFAM" id="SSF48452">
    <property type="entry name" value="TPR-like"/>
    <property type="match status" value="1"/>
</dbReference>
<dbReference type="Gene3D" id="1.25.40.390">
    <property type="match status" value="1"/>
</dbReference>
<accession>A0A5J4R1F4</accession>
<dbReference type="InterPro" id="IPR011990">
    <property type="entry name" value="TPR-like_helical_dom_sf"/>
</dbReference>
<feature type="non-terminal residue" evidence="1">
    <location>
        <position position="140"/>
    </location>
</feature>
<reference evidence="1" key="1">
    <citation type="submission" date="2019-03" db="EMBL/GenBank/DDBJ databases">
        <title>Single cell metagenomics reveals metabolic interactions within the superorganism composed of flagellate Streblomastix strix and complex community of Bacteroidetes bacteria on its surface.</title>
        <authorList>
            <person name="Treitli S.C."/>
            <person name="Kolisko M."/>
            <person name="Husnik F."/>
            <person name="Keeling P."/>
            <person name="Hampl V."/>
        </authorList>
    </citation>
    <scope>NUCLEOTIDE SEQUENCE</scope>
    <source>
        <strain evidence="1">STM</strain>
    </source>
</reference>
<dbReference type="EMBL" id="SNRY01001969">
    <property type="protein sequence ID" value="KAA6327569.1"/>
    <property type="molecule type" value="Genomic_DNA"/>
</dbReference>
<organism evidence="1">
    <name type="scientific">termite gut metagenome</name>
    <dbReference type="NCBI Taxonomy" id="433724"/>
    <lineage>
        <taxon>unclassified sequences</taxon>
        <taxon>metagenomes</taxon>
        <taxon>organismal metagenomes</taxon>
    </lineage>
</organism>
<gene>
    <name evidence="1" type="ORF">EZS27_023453</name>
</gene>
<protein>
    <submittedName>
        <fullName evidence="1">Uncharacterized protein</fullName>
    </submittedName>
</protein>
<name>A0A5J4R1F4_9ZZZZ</name>
<dbReference type="PROSITE" id="PS51257">
    <property type="entry name" value="PROKAR_LIPOPROTEIN"/>
    <property type="match status" value="1"/>
</dbReference>
<comment type="caution">
    <text evidence="1">The sequence shown here is derived from an EMBL/GenBank/DDBJ whole genome shotgun (WGS) entry which is preliminary data.</text>
</comment>
<evidence type="ECO:0000313" key="1">
    <source>
        <dbReference type="EMBL" id="KAA6327569.1"/>
    </source>
</evidence>
<sequence>MKKIVFALAFVAGLFSCTDNLEVVPIGQLMGGNFPATANDAIALTNAIYQPNIGISTSLGYMIDLSTETTISGEAQFNDGGSLLGVLAAASTNSYINSVWTAFYTGITSANDVIERVGELNTVSESLKKRLIGEAQFLRA</sequence>